<gene>
    <name evidence="3" type="ORF">K490DRAFT_49021</name>
</gene>
<dbReference type="Gene3D" id="2.60.120.700">
    <property type="entry name" value="Peptidase G1"/>
    <property type="match status" value="1"/>
</dbReference>
<feature type="active site" description="Proton acceptor" evidence="1">
    <location>
        <position position="212"/>
    </location>
</feature>
<evidence type="ECO:0000313" key="3">
    <source>
        <dbReference type="EMBL" id="KAF2084498.1"/>
    </source>
</evidence>
<organism evidence="3 4">
    <name type="scientific">Saccharata proteae CBS 121410</name>
    <dbReference type="NCBI Taxonomy" id="1314787"/>
    <lineage>
        <taxon>Eukaryota</taxon>
        <taxon>Fungi</taxon>
        <taxon>Dikarya</taxon>
        <taxon>Ascomycota</taxon>
        <taxon>Pezizomycotina</taxon>
        <taxon>Dothideomycetes</taxon>
        <taxon>Dothideomycetes incertae sedis</taxon>
        <taxon>Botryosphaeriales</taxon>
        <taxon>Saccharataceae</taxon>
        <taxon>Saccharata</taxon>
    </lineage>
</organism>
<evidence type="ECO:0000256" key="2">
    <source>
        <dbReference type="SAM" id="SignalP"/>
    </source>
</evidence>
<keyword evidence="2" id="KW-0732">Signal</keyword>
<dbReference type="InterPro" id="IPR000250">
    <property type="entry name" value="Peptidase_G1"/>
</dbReference>
<dbReference type="EMBL" id="ML978740">
    <property type="protein sequence ID" value="KAF2084498.1"/>
    <property type="molecule type" value="Genomic_DNA"/>
</dbReference>
<dbReference type="CDD" id="cd13426">
    <property type="entry name" value="Peptidase_G1"/>
    <property type="match status" value="1"/>
</dbReference>
<comment type="caution">
    <text evidence="3">The sequence shown here is derived from an EMBL/GenBank/DDBJ whole genome shotgun (WGS) entry which is preliminary data.</text>
</comment>
<dbReference type="PANTHER" id="PTHR37536:SF1">
    <property type="entry name" value="ASPERGILLOPEPSIN, PUTAITVE (AFU_ORTHOLOGUE AFUA_7G01200)"/>
    <property type="match status" value="1"/>
</dbReference>
<dbReference type="PRINTS" id="PR00977">
    <property type="entry name" value="SCYTLDPTASE"/>
</dbReference>
<dbReference type="SUPFAM" id="SSF49899">
    <property type="entry name" value="Concanavalin A-like lectins/glucanases"/>
    <property type="match status" value="1"/>
</dbReference>
<dbReference type="InterPro" id="IPR038656">
    <property type="entry name" value="Peptidase_G1_sf"/>
</dbReference>
<feature type="chain" id="PRO_5040417112" description="Aspergillopepsin" evidence="2">
    <location>
        <begin position="20"/>
        <end position="276"/>
    </location>
</feature>
<dbReference type="GO" id="GO:0070007">
    <property type="term" value="F:glutamic-type endopeptidase activity"/>
    <property type="evidence" value="ECO:0007669"/>
    <property type="project" value="InterPro"/>
</dbReference>
<feature type="signal peptide" evidence="2">
    <location>
        <begin position="1"/>
        <end position="19"/>
    </location>
</feature>
<evidence type="ECO:0000256" key="1">
    <source>
        <dbReference type="PIRSR" id="PIRSR600250-50"/>
    </source>
</evidence>
<dbReference type="InterPro" id="IPR013320">
    <property type="entry name" value="ConA-like_dom_sf"/>
</dbReference>
<sequence length="276" mass="28298">MKFSAALLSTALLASAAVAAPSGKGHGLADRIARRKGTATTGRKSNPVMKVDAPAAAADANKSNIEYSSNWAGAVYEEPPSGTFTAVVGTFTVPVPSSDGDSFGESAASAWVGIDGDTYGNAILQTGIDFVVDGGEVSYDAWYEWYPDYAYDFSGIDISAGDVISLKVESSSSSRGTCIIENETTGTVVSKSLTAPESDATLGGQNAEWIVEDFEENGSLVNFADFGTVVFTGATAGLSTGKTITAGDASIIEIESDGQVLTDVSISGSTVTVVYA</sequence>
<name>A0A9P4HPW7_9PEZI</name>
<protein>
    <recommendedName>
        <fullName evidence="5">Aspergillopepsin</fullName>
    </recommendedName>
</protein>
<accession>A0A9P4HPW7</accession>
<proteinExistence type="predicted"/>
<reference evidence="3" key="1">
    <citation type="journal article" date="2020" name="Stud. Mycol.">
        <title>101 Dothideomycetes genomes: a test case for predicting lifestyles and emergence of pathogens.</title>
        <authorList>
            <person name="Haridas S."/>
            <person name="Albert R."/>
            <person name="Binder M."/>
            <person name="Bloem J."/>
            <person name="Labutti K."/>
            <person name="Salamov A."/>
            <person name="Andreopoulos B."/>
            <person name="Baker S."/>
            <person name="Barry K."/>
            <person name="Bills G."/>
            <person name="Bluhm B."/>
            <person name="Cannon C."/>
            <person name="Castanera R."/>
            <person name="Culley D."/>
            <person name="Daum C."/>
            <person name="Ezra D."/>
            <person name="Gonzalez J."/>
            <person name="Henrissat B."/>
            <person name="Kuo A."/>
            <person name="Liang C."/>
            <person name="Lipzen A."/>
            <person name="Lutzoni F."/>
            <person name="Magnuson J."/>
            <person name="Mondo S."/>
            <person name="Nolan M."/>
            <person name="Ohm R."/>
            <person name="Pangilinan J."/>
            <person name="Park H.-J."/>
            <person name="Ramirez L."/>
            <person name="Alfaro M."/>
            <person name="Sun H."/>
            <person name="Tritt A."/>
            <person name="Yoshinaga Y."/>
            <person name="Zwiers L.-H."/>
            <person name="Turgeon B."/>
            <person name="Goodwin S."/>
            <person name="Spatafora J."/>
            <person name="Crous P."/>
            <person name="Grigoriev I."/>
        </authorList>
    </citation>
    <scope>NUCLEOTIDE SEQUENCE</scope>
    <source>
        <strain evidence="3">CBS 121410</strain>
    </source>
</reference>
<keyword evidence="4" id="KW-1185">Reference proteome</keyword>
<dbReference type="PANTHER" id="PTHR37536">
    <property type="entry name" value="PUTATIVE (AFU_ORTHOLOGUE AFUA_3G02970)-RELATED"/>
    <property type="match status" value="1"/>
</dbReference>
<dbReference type="AlphaFoldDB" id="A0A9P4HPW7"/>
<dbReference type="Proteomes" id="UP000799776">
    <property type="component" value="Unassembled WGS sequence"/>
</dbReference>
<dbReference type="GO" id="GO:0006508">
    <property type="term" value="P:proteolysis"/>
    <property type="evidence" value="ECO:0007669"/>
    <property type="project" value="InterPro"/>
</dbReference>
<evidence type="ECO:0000313" key="4">
    <source>
        <dbReference type="Proteomes" id="UP000799776"/>
    </source>
</evidence>
<evidence type="ECO:0008006" key="5">
    <source>
        <dbReference type="Google" id="ProtNLM"/>
    </source>
</evidence>
<dbReference type="OrthoDB" id="2862635at2759"/>
<dbReference type="Pfam" id="PF01828">
    <property type="entry name" value="Peptidase_A4"/>
    <property type="match status" value="1"/>
</dbReference>